<feature type="region of interest" description="Disordered" evidence="1">
    <location>
        <begin position="473"/>
        <end position="513"/>
    </location>
</feature>
<feature type="compositionally biased region" description="Low complexity" evidence="1">
    <location>
        <begin position="404"/>
        <end position="426"/>
    </location>
</feature>
<dbReference type="AlphaFoldDB" id="A0A068RPZ9"/>
<feature type="region of interest" description="Disordered" evidence="1">
    <location>
        <begin position="153"/>
        <end position="224"/>
    </location>
</feature>
<organism evidence="2 3">
    <name type="scientific">Lichtheimia corymbifera JMRC:FSU:9682</name>
    <dbReference type="NCBI Taxonomy" id="1263082"/>
    <lineage>
        <taxon>Eukaryota</taxon>
        <taxon>Fungi</taxon>
        <taxon>Fungi incertae sedis</taxon>
        <taxon>Mucoromycota</taxon>
        <taxon>Mucoromycotina</taxon>
        <taxon>Mucoromycetes</taxon>
        <taxon>Mucorales</taxon>
        <taxon>Lichtheimiaceae</taxon>
        <taxon>Lichtheimia</taxon>
    </lineage>
</organism>
<dbReference type="Proteomes" id="UP000027586">
    <property type="component" value="Unassembled WGS sequence"/>
</dbReference>
<feature type="compositionally biased region" description="Low complexity" evidence="1">
    <location>
        <begin position="98"/>
        <end position="110"/>
    </location>
</feature>
<feature type="compositionally biased region" description="Polar residues" evidence="1">
    <location>
        <begin position="328"/>
        <end position="345"/>
    </location>
</feature>
<feature type="compositionally biased region" description="Low complexity" evidence="1">
    <location>
        <begin position="155"/>
        <end position="170"/>
    </location>
</feature>
<feature type="compositionally biased region" description="Pro residues" evidence="1">
    <location>
        <begin position="386"/>
        <end position="403"/>
    </location>
</feature>
<comment type="caution">
    <text evidence="2">The sequence shown here is derived from an EMBL/GenBank/DDBJ whole genome shotgun (WGS) entry which is preliminary data.</text>
</comment>
<sequence>MSVQATVALLNKNAAVNTNNSTTIATSAKPPINKIGGTTWKDGKDNRTSITNKSARAAELERIRSTGGGVASMLSKFDRSEFSDTPTTVKRNTTGGILSHRSSSLSRSSSVKQRSPKNHLSIVSSHNTTSRIDAIMHDLVDMYQQAVEHCNGQHTTTRTNQQCGTTTTRNVDNQQPLCKRSANKAEKGDSSCIASLDDEDDDDNNKGAPNSRDDKENDTRTSTDDDLLIVKKQLLAMEKGAQSVFERQARDLENERKQTRTLTEVVHKQEELIAALEGKVSSAQCERDELLLLQEQVELQQLEIKDKRNLLSRLLEEREEMFKLLRNQQSNYNNNGSMRSTSADLPSSERLHVQQYHRHLLSRASSPALRQTALVRSSSGLSSRPTSPPPLTAPPRDPLPPLPKSSFRGSSASSASTSSGSFLSPTTSWSSADYAAALAPVKLPDGVACGTSSDSQQQQPVWLDYNSTHVDVLPPTPPGTIGRQPSFKFSRKRSSSNNSSFWKGWKQKLGSRS</sequence>
<protein>
    <submittedName>
        <fullName evidence="2">Uncharacterized protein</fullName>
    </submittedName>
</protein>
<reference evidence="2" key="1">
    <citation type="submission" date="2013-08" db="EMBL/GenBank/DDBJ databases">
        <title>Gene expansion shapes genome architecture in the human pathogen Lichtheimia corymbifera: an evolutionary genomics analysis in the ancient terrestrial Mucorales (Mucoromycotina).</title>
        <authorList>
            <person name="Schwartze V.U."/>
            <person name="Winter S."/>
            <person name="Shelest E."/>
            <person name="Marcet-Houben M."/>
            <person name="Horn F."/>
            <person name="Wehner S."/>
            <person name="Hoffmann K."/>
            <person name="Riege K."/>
            <person name="Sammeth M."/>
            <person name="Nowrousian M."/>
            <person name="Valiante V."/>
            <person name="Linde J."/>
            <person name="Jacobsen I.D."/>
            <person name="Marz M."/>
            <person name="Brakhage A.A."/>
            <person name="Gabaldon T."/>
            <person name="Bocker S."/>
            <person name="Voigt K."/>
        </authorList>
    </citation>
    <scope>NUCLEOTIDE SEQUENCE [LARGE SCALE GENOMIC DNA]</scope>
    <source>
        <strain evidence="2">FSU 9682</strain>
    </source>
</reference>
<gene>
    <name evidence="2" type="ORF">LCOR_03763.1</name>
</gene>
<name>A0A068RPZ9_9FUNG</name>
<evidence type="ECO:0000313" key="3">
    <source>
        <dbReference type="Proteomes" id="UP000027586"/>
    </source>
</evidence>
<dbReference type="EMBL" id="CBTN010000012">
    <property type="protein sequence ID" value="CDH52268.1"/>
    <property type="molecule type" value="Genomic_DNA"/>
</dbReference>
<accession>A0A068RPZ9</accession>
<proteinExistence type="predicted"/>
<evidence type="ECO:0000256" key="1">
    <source>
        <dbReference type="SAM" id="MobiDB-lite"/>
    </source>
</evidence>
<keyword evidence="3" id="KW-1185">Reference proteome</keyword>
<dbReference type="OrthoDB" id="2279862at2759"/>
<feature type="region of interest" description="Disordered" evidence="1">
    <location>
        <begin position="81"/>
        <end position="125"/>
    </location>
</feature>
<feature type="region of interest" description="Disordered" evidence="1">
    <location>
        <begin position="367"/>
        <end position="426"/>
    </location>
</feature>
<feature type="compositionally biased region" description="Basic and acidic residues" evidence="1">
    <location>
        <begin position="211"/>
        <end position="223"/>
    </location>
</feature>
<feature type="region of interest" description="Disordered" evidence="1">
    <location>
        <begin position="328"/>
        <end position="349"/>
    </location>
</feature>
<dbReference type="VEuPathDB" id="FungiDB:LCOR_03763.1"/>
<evidence type="ECO:0000313" key="2">
    <source>
        <dbReference type="EMBL" id="CDH52268.1"/>
    </source>
</evidence>
<feature type="compositionally biased region" description="Polar residues" evidence="1">
    <location>
        <begin position="83"/>
        <end position="96"/>
    </location>
</feature>